<reference evidence="2 3" key="1">
    <citation type="submission" date="2018-09" db="EMBL/GenBank/DDBJ databases">
        <title>Phylogeny of the Shewanellaceae, and recommendation for two new genera, Pseudoshewanella and Parashewanella.</title>
        <authorList>
            <person name="Wang G."/>
        </authorList>
    </citation>
    <scope>NUCLEOTIDE SEQUENCE [LARGE SCALE GENOMIC DNA]</scope>
    <source>
        <strain evidence="2 3">KCTC 22492</strain>
    </source>
</reference>
<dbReference type="Proteomes" id="UP000273022">
    <property type="component" value="Unassembled WGS sequence"/>
</dbReference>
<evidence type="ECO:0000313" key="3">
    <source>
        <dbReference type="Proteomes" id="UP000273022"/>
    </source>
</evidence>
<organism evidence="2 3">
    <name type="scientific">Parashewanella spongiae</name>
    <dbReference type="NCBI Taxonomy" id="342950"/>
    <lineage>
        <taxon>Bacteria</taxon>
        <taxon>Pseudomonadati</taxon>
        <taxon>Pseudomonadota</taxon>
        <taxon>Gammaproteobacteria</taxon>
        <taxon>Alteromonadales</taxon>
        <taxon>Shewanellaceae</taxon>
        <taxon>Parashewanella</taxon>
    </lineage>
</organism>
<dbReference type="EMBL" id="QYYH01000128">
    <property type="protein sequence ID" value="RJY07265.1"/>
    <property type="molecule type" value="Genomic_DNA"/>
</dbReference>
<evidence type="ECO:0000256" key="1">
    <source>
        <dbReference type="SAM" id="MobiDB-lite"/>
    </source>
</evidence>
<evidence type="ECO:0008006" key="4">
    <source>
        <dbReference type="Google" id="ProtNLM"/>
    </source>
</evidence>
<accession>A0A3A6TC29</accession>
<dbReference type="OrthoDB" id="6412470at2"/>
<keyword evidence="3" id="KW-1185">Reference proteome</keyword>
<dbReference type="AlphaFoldDB" id="A0A3A6TC29"/>
<feature type="region of interest" description="Disordered" evidence="1">
    <location>
        <begin position="103"/>
        <end position="128"/>
    </location>
</feature>
<evidence type="ECO:0000313" key="2">
    <source>
        <dbReference type="EMBL" id="RJY07265.1"/>
    </source>
</evidence>
<protein>
    <recommendedName>
        <fullName evidence="4">DUF4116 domain-containing protein</fullName>
    </recommendedName>
</protein>
<sequence>MITFRLESEHKSVELICHQLNRSEYLIDLKESYGKIIRYKVHNFGNETRIIHFHRFVPDSICGLQKVNPLHQSYIETFLIHKKQEQVTPHSNNYNDWCIDTEKSQSSGKSLSNTVDSPPSKNSDLDTSHCRTLSTFQPNPLLSSKEVPKAPRYDFETMSETKTALEHLAKSNKDHAHIDVPDLNRLLDFYGIYHVSKLPQELFSFTASRQLQYLQTKEAESMPKVDASEEASLKKLLLKNQINFDALPSKFQRSREFRIIACNNDWQTLKSIPVTEVDPQLCKIAVQQNSEAFKFIKEKWPQHIDLKMCLLLLKKDSSNLNLIPNEILEKDNNHQLYQCLCLNHKNVIHLIPDKVKTYDFFYKLVFQQGNLLNICPNDYKDETMCLCACKSGLSSTSYLPDELVRGEQFLIKAITCRPYLLHTLSNELKTEPICKAACMSPSGTIFEDVPIKFRNNWSREDYTAFIKSNDFTFISHIPENKVTTEHYKLACEHFSEELKSVPPDERTPELCQISLRHPARLKMLPECPEKVLTPDFIEQNINYIREDELDLISPILEKSGRSARILSPILLRSSSSQLHLLSSTLLSSQTKLELAGFILKPECSTLQVPNTLLYEAVSPLEQPRSYGGISNPFLSELLSTANSCAHVSPINLNLGQKLSEYTSLQKSAMFSSNPPETLITGKLPEVCGGRAFRFKDEVSENYHYFKFKKKSETEEEFLTEGLTYQYIERSSEISQHLKSTLPKPMNVSKIKLSILNSSLKQMIEQFDDEVEIEALGGEQYVKVFHYSAPKGYTYYAHTALKNDDTTIDYSAPKQGLYLASHDIGVLASMGLSLTSLLPVWHSTSQSRRWMIFHSFFSDLDFLQTGVFDKWLSSGTDRADIGLCGIRDVGDHILFGRLRNNFVCNNHNPYIHNKHTQEWLIHANFLGEGLLATHLLAARLLRNKDYYHYKNEAAIAEIKELIEMNFSELILGYFAHSTRPAPSLQKIMNVNNEELQNWLTRTAQEILYWTAKQPHEEELLTNPTQTKPENYQNHDAYASHLENDHISLELYPEQSSYNFRFPASFTAQDELMLGTRNSNLVLISLIRGITRCVTGIIEHNRKSQTLENS</sequence>
<comment type="caution">
    <text evidence="2">The sequence shown here is derived from an EMBL/GenBank/DDBJ whole genome shotgun (WGS) entry which is preliminary data.</text>
</comment>
<proteinExistence type="predicted"/>
<gene>
    <name evidence="2" type="ORF">D5R81_16235</name>
</gene>
<feature type="compositionally biased region" description="Polar residues" evidence="1">
    <location>
        <begin position="104"/>
        <end position="122"/>
    </location>
</feature>
<dbReference type="RefSeq" id="WP_121854673.1">
    <property type="nucleotide sequence ID" value="NZ_CP037952.1"/>
</dbReference>
<name>A0A3A6TC29_9GAMM</name>